<proteinExistence type="predicted"/>
<dbReference type="PANTHER" id="PTHR28003">
    <property type="entry name" value="NUCLEOPORIN POM34"/>
    <property type="match status" value="1"/>
</dbReference>
<feature type="compositionally biased region" description="Gly residues" evidence="1">
    <location>
        <begin position="192"/>
        <end position="201"/>
    </location>
</feature>
<accession>A0ABY0GRC0</accession>
<name>A0ABY0GRC0_9PEZI</name>
<keyword evidence="2" id="KW-1133">Transmembrane helix</keyword>
<feature type="transmembrane region" description="Helical" evidence="2">
    <location>
        <begin position="52"/>
        <end position="69"/>
    </location>
</feature>
<dbReference type="InterPro" id="IPR012578">
    <property type="entry name" value="Nucl_pore_cmplx"/>
</dbReference>
<feature type="compositionally biased region" description="Low complexity" evidence="1">
    <location>
        <begin position="168"/>
        <end position="191"/>
    </location>
</feature>
<dbReference type="Pfam" id="PF08058">
    <property type="entry name" value="NPCC"/>
    <property type="match status" value="1"/>
</dbReference>
<keyword evidence="4" id="KW-1185">Reference proteome</keyword>
<feature type="region of interest" description="Disordered" evidence="1">
    <location>
        <begin position="248"/>
        <end position="271"/>
    </location>
</feature>
<evidence type="ECO:0008006" key="5">
    <source>
        <dbReference type="Google" id="ProtNLM"/>
    </source>
</evidence>
<feature type="region of interest" description="Disordered" evidence="1">
    <location>
        <begin position="134"/>
        <end position="213"/>
    </location>
</feature>
<dbReference type="PANTHER" id="PTHR28003:SF1">
    <property type="entry name" value="NUCLEOPORIN POM34"/>
    <property type="match status" value="1"/>
</dbReference>
<feature type="region of interest" description="Disordered" evidence="1">
    <location>
        <begin position="1"/>
        <end position="29"/>
    </location>
</feature>
<evidence type="ECO:0000313" key="3">
    <source>
        <dbReference type="EMBL" id="RYO74158.1"/>
    </source>
</evidence>
<reference evidence="3 4" key="1">
    <citation type="submission" date="2018-06" db="EMBL/GenBank/DDBJ databases">
        <title>Complete Genomes of Monosporascus.</title>
        <authorList>
            <person name="Robinson A.J."/>
            <person name="Natvig D.O."/>
        </authorList>
    </citation>
    <scope>NUCLEOTIDE SEQUENCE [LARGE SCALE GENOMIC DNA]</scope>
    <source>
        <strain evidence="3 4">CBS 609.92</strain>
    </source>
</reference>
<keyword evidence="2" id="KW-0812">Transmembrane</keyword>
<organism evidence="3 4">
    <name type="scientific">Monosporascus cannonballus</name>
    <dbReference type="NCBI Taxonomy" id="155416"/>
    <lineage>
        <taxon>Eukaryota</taxon>
        <taxon>Fungi</taxon>
        <taxon>Dikarya</taxon>
        <taxon>Ascomycota</taxon>
        <taxon>Pezizomycotina</taxon>
        <taxon>Sordariomycetes</taxon>
        <taxon>Xylariomycetidae</taxon>
        <taxon>Xylariales</taxon>
        <taxon>Xylariales incertae sedis</taxon>
        <taxon>Monosporascus</taxon>
    </lineage>
</organism>
<dbReference type="EMBL" id="QJNS01000733">
    <property type="protein sequence ID" value="RYO74158.1"/>
    <property type="molecule type" value="Genomic_DNA"/>
</dbReference>
<evidence type="ECO:0000313" key="4">
    <source>
        <dbReference type="Proteomes" id="UP000294003"/>
    </source>
</evidence>
<protein>
    <recommendedName>
        <fullName evidence="5">Nuclear pore complex component</fullName>
    </recommendedName>
</protein>
<evidence type="ECO:0000256" key="2">
    <source>
        <dbReference type="SAM" id="Phobius"/>
    </source>
</evidence>
<evidence type="ECO:0000256" key="1">
    <source>
        <dbReference type="SAM" id="MobiDB-lite"/>
    </source>
</evidence>
<gene>
    <name evidence="3" type="ORF">DL762_010544</name>
</gene>
<sequence length="291" mass="30914">MSSKAQAAVSTPSRAPRQPVQESPGTWRHPRLAEITRRQEATTFTEKNVRRIAVNVAILLALIAFKLLISRILPWKQSNLYVLSPPESRTRANGGWLFSIDNLHKIICFVPVLNIGANLFPLVRPQDDLSDIPLTPGQRRLLGLPPSSKPPTPGSVYSTPPRFSRTPSVGSAGSRRSFSSSPVSNRASPANGNGGSLGGLGSPSSPLLQKAMSGARRSSIGSLGSPSFNTSLGASFNGSLGASFNSSVFGGDIPSSPSPATGKRSSISLNNKWLFEKGRERRSSGNARLFA</sequence>
<dbReference type="Proteomes" id="UP000294003">
    <property type="component" value="Unassembled WGS sequence"/>
</dbReference>
<keyword evidence="2" id="KW-0472">Membrane</keyword>
<comment type="caution">
    <text evidence="3">The sequence shown here is derived from an EMBL/GenBank/DDBJ whole genome shotgun (WGS) entry which is preliminary data.</text>
</comment>
<feature type="compositionally biased region" description="Polar residues" evidence="1">
    <location>
        <begin position="1"/>
        <end position="13"/>
    </location>
</feature>